<dbReference type="Pfam" id="PF12600">
    <property type="entry name" value="DUF3769"/>
    <property type="match status" value="1"/>
</dbReference>
<dbReference type="InterPro" id="IPR044160">
    <property type="entry name" value="TGD4-like"/>
</dbReference>
<organism evidence="1 2">
    <name type="scientific">Castilleja foliolosa</name>
    <dbReference type="NCBI Taxonomy" id="1961234"/>
    <lineage>
        <taxon>Eukaryota</taxon>
        <taxon>Viridiplantae</taxon>
        <taxon>Streptophyta</taxon>
        <taxon>Embryophyta</taxon>
        <taxon>Tracheophyta</taxon>
        <taxon>Spermatophyta</taxon>
        <taxon>Magnoliopsida</taxon>
        <taxon>eudicotyledons</taxon>
        <taxon>Gunneridae</taxon>
        <taxon>Pentapetalae</taxon>
        <taxon>asterids</taxon>
        <taxon>lamiids</taxon>
        <taxon>Lamiales</taxon>
        <taxon>Orobanchaceae</taxon>
        <taxon>Pedicularideae</taxon>
        <taxon>Castillejinae</taxon>
        <taxon>Castilleja</taxon>
    </lineage>
</organism>
<comment type="caution">
    <text evidence="1">The sequence shown here is derived from an EMBL/GenBank/DDBJ whole genome shotgun (WGS) entry which is preliminary data.</text>
</comment>
<sequence>MKKLRWATDGDSWEVDVSTPVTVDGVARPVGGETVPLGLSRGARLSRPKQIDFFQRFMAMPFVPSFSDVNGLSFQRVLSLPLHDTWFPAIVGQFNVHKFVASLTKNTKKKKNGRVDDDDERLLAKSIWRHLSHPSLYAFNFCLECLLTPQDTVLLSSEAAHHHNNNNNGDDDVNTKTFRNKAVFHHKFPNHNLTVEATSPALFVDNLGKYWDVPFTLAVDLASLPSDSGASCHFCINQTAGLPKQCEETGPPCSLLPGVSAKSAFSYKKNFSIWRSEAPKTKMVQPYDIFLSNPHISASTTLGTVITACLGDNSVRAHHESFGFRAQGAKSAVLADIFASASLSAQHGNFQKLFLDLTRFNARIDISSGSKFLSGASQVAFDLHNSQAPSLEAYQAICPSASLSFQQQIAGPFSFRIDTGVSVDLKKKDKEWYLKVNDPVFALEYALQVLGSAKAVAWYSLRQREFMLELRFFET</sequence>
<accession>A0ABD3CAN7</accession>
<gene>
    <name evidence="1" type="ORF">CASFOL_030203</name>
</gene>
<proteinExistence type="predicted"/>
<dbReference type="Proteomes" id="UP001632038">
    <property type="component" value="Unassembled WGS sequence"/>
</dbReference>
<dbReference type="PANTHER" id="PTHR34954">
    <property type="entry name" value="EXPRESSED PROTEIN"/>
    <property type="match status" value="1"/>
</dbReference>
<reference evidence="2" key="1">
    <citation type="journal article" date="2024" name="IScience">
        <title>Strigolactones Initiate the Formation of Haustorium-like Structures in Castilleja.</title>
        <authorList>
            <person name="Buerger M."/>
            <person name="Peterson D."/>
            <person name="Chory J."/>
        </authorList>
    </citation>
    <scope>NUCLEOTIDE SEQUENCE [LARGE SCALE GENOMIC DNA]</scope>
</reference>
<evidence type="ECO:0000313" key="2">
    <source>
        <dbReference type="Proteomes" id="UP001632038"/>
    </source>
</evidence>
<evidence type="ECO:0008006" key="3">
    <source>
        <dbReference type="Google" id="ProtNLM"/>
    </source>
</evidence>
<dbReference type="InterPro" id="IPR022244">
    <property type="entry name" value="DUF3769"/>
</dbReference>
<dbReference type="AlphaFoldDB" id="A0ABD3CAN7"/>
<name>A0ABD3CAN7_9LAMI</name>
<dbReference type="PANTHER" id="PTHR34954:SF4">
    <property type="entry name" value="PROTEIN TRIGALACTOSYLDIACYLGLYCEROL 4, CHLOROPLASTIC"/>
    <property type="match status" value="1"/>
</dbReference>
<keyword evidence="2" id="KW-1185">Reference proteome</keyword>
<protein>
    <recommendedName>
        <fullName evidence="3">Protein TRIGALACTOSYLDIACYLGLYCEROL 4, chloroplastic</fullName>
    </recommendedName>
</protein>
<evidence type="ECO:0000313" key="1">
    <source>
        <dbReference type="EMBL" id="KAL3626654.1"/>
    </source>
</evidence>
<dbReference type="EMBL" id="JAVIJP010000047">
    <property type="protein sequence ID" value="KAL3626654.1"/>
    <property type="molecule type" value="Genomic_DNA"/>
</dbReference>